<dbReference type="Proteomes" id="UP000324222">
    <property type="component" value="Unassembled WGS sequence"/>
</dbReference>
<keyword evidence="2" id="KW-1185">Reference proteome</keyword>
<sequence length="95" mass="10367">MVFDIFHRLPPSRMFKPDGDGAAAVYMFQYNDIPSHPVRENQITRRIEHEERERKAYPVRNRLGSAAGVCINIIIRPFAAGAGSAATAAAAAAAV</sequence>
<gene>
    <name evidence="1" type="ORF">E2C01_071153</name>
</gene>
<name>A0A5B7I5H5_PORTR</name>
<accession>A0A5B7I5H5</accession>
<evidence type="ECO:0000313" key="1">
    <source>
        <dbReference type="EMBL" id="MPC76727.1"/>
    </source>
</evidence>
<comment type="caution">
    <text evidence="1">The sequence shown here is derived from an EMBL/GenBank/DDBJ whole genome shotgun (WGS) entry which is preliminary data.</text>
</comment>
<dbReference type="AlphaFoldDB" id="A0A5B7I5H5"/>
<protein>
    <submittedName>
        <fullName evidence="1">Uncharacterized protein</fullName>
    </submittedName>
</protein>
<organism evidence="1 2">
    <name type="scientific">Portunus trituberculatus</name>
    <name type="common">Swimming crab</name>
    <name type="synonym">Neptunus trituberculatus</name>
    <dbReference type="NCBI Taxonomy" id="210409"/>
    <lineage>
        <taxon>Eukaryota</taxon>
        <taxon>Metazoa</taxon>
        <taxon>Ecdysozoa</taxon>
        <taxon>Arthropoda</taxon>
        <taxon>Crustacea</taxon>
        <taxon>Multicrustacea</taxon>
        <taxon>Malacostraca</taxon>
        <taxon>Eumalacostraca</taxon>
        <taxon>Eucarida</taxon>
        <taxon>Decapoda</taxon>
        <taxon>Pleocyemata</taxon>
        <taxon>Brachyura</taxon>
        <taxon>Eubrachyura</taxon>
        <taxon>Portunoidea</taxon>
        <taxon>Portunidae</taxon>
        <taxon>Portuninae</taxon>
        <taxon>Portunus</taxon>
    </lineage>
</organism>
<dbReference type="EMBL" id="VSRR010044069">
    <property type="protein sequence ID" value="MPC76727.1"/>
    <property type="molecule type" value="Genomic_DNA"/>
</dbReference>
<proteinExistence type="predicted"/>
<reference evidence="1 2" key="1">
    <citation type="submission" date="2019-05" db="EMBL/GenBank/DDBJ databases">
        <title>Another draft genome of Portunus trituberculatus and its Hox gene families provides insights of decapod evolution.</title>
        <authorList>
            <person name="Jeong J.-H."/>
            <person name="Song I."/>
            <person name="Kim S."/>
            <person name="Choi T."/>
            <person name="Kim D."/>
            <person name="Ryu S."/>
            <person name="Kim W."/>
        </authorList>
    </citation>
    <scope>NUCLEOTIDE SEQUENCE [LARGE SCALE GENOMIC DNA]</scope>
    <source>
        <tissue evidence="1">Muscle</tissue>
    </source>
</reference>
<evidence type="ECO:0000313" key="2">
    <source>
        <dbReference type="Proteomes" id="UP000324222"/>
    </source>
</evidence>